<accession>A0ABV1NUJ5</accession>
<protein>
    <recommendedName>
        <fullName evidence="4">Asp23/Gls24 family envelope stress response protein</fullName>
    </recommendedName>
</protein>
<sequence length="115" mass="11626">MTEQPEDLGVTDRDPAGSSDDAPEQVDLVAAAVLAVPGVADLHGGVLGEVATYLPGRRVSGVKLLEPGASVHVVLTWGAAVATTTAAVREVVRPLVPGPVHVVVEDVEPPGGAPR</sequence>
<reference evidence="2 3" key="1">
    <citation type="submission" date="2024-02" db="EMBL/GenBank/DDBJ databases">
        <title>Full genome sequence of Nocardioides kribbensis.</title>
        <authorList>
            <person name="Poletto B.L."/>
            <person name="Silva G."/>
            <person name="Galante D."/>
            <person name="Campos K.R."/>
            <person name="Santos M.B.N."/>
            <person name="Sacchi C.T."/>
        </authorList>
    </citation>
    <scope>NUCLEOTIDE SEQUENCE [LARGE SCALE GENOMIC DNA]</scope>
    <source>
        <strain evidence="2 3">O4R</strain>
    </source>
</reference>
<evidence type="ECO:0000313" key="3">
    <source>
        <dbReference type="Proteomes" id="UP001482520"/>
    </source>
</evidence>
<evidence type="ECO:0000256" key="1">
    <source>
        <dbReference type="SAM" id="MobiDB-lite"/>
    </source>
</evidence>
<dbReference type="Proteomes" id="UP001482520">
    <property type="component" value="Unassembled WGS sequence"/>
</dbReference>
<proteinExistence type="predicted"/>
<feature type="region of interest" description="Disordered" evidence="1">
    <location>
        <begin position="1"/>
        <end position="23"/>
    </location>
</feature>
<organism evidence="2 3">
    <name type="scientific">Nocardioides kribbensis</name>
    <dbReference type="NCBI Taxonomy" id="305517"/>
    <lineage>
        <taxon>Bacteria</taxon>
        <taxon>Bacillati</taxon>
        <taxon>Actinomycetota</taxon>
        <taxon>Actinomycetes</taxon>
        <taxon>Propionibacteriales</taxon>
        <taxon>Nocardioidaceae</taxon>
        <taxon>Nocardioides</taxon>
    </lineage>
</organism>
<name>A0ABV1NUJ5_9ACTN</name>
<keyword evidence="3" id="KW-1185">Reference proteome</keyword>
<evidence type="ECO:0000313" key="2">
    <source>
        <dbReference type="EMBL" id="MEQ7846174.1"/>
    </source>
</evidence>
<dbReference type="EMBL" id="JBEGDP010000002">
    <property type="protein sequence ID" value="MEQ7846174.1"/>
    <property type="molecule type" value="Genomic_DNA"/>
</dbReference>
<gene>
    <name evidence="2" type="ORF">V6R90_02710</name>
</gene>
<dbReference type="RefSeq" id="WP_227488375.1">
    <property type="nucleotide sequence ID" value="NZ_BAAAMM010000007.1"/>
</dbReference>
<evidence type="ECO:0008006" key="4">
    <source>
        <dbReference type="Google" id="ProtNLM"/>
    </source>
</evidence>
<comment type="caution">
    <text evidence="2">The sequence shown here is derived from an EMBL/GenBank/DDBJ whole genome shotgun (WGS) entry which is preliminary data.</text>
</comment>